<reference evidence="3 4" key="2">
    <citation type="submission" date="2018-12" db="EMBL/GenBank/DDBJ databases">
        <title>Nakamurella antarcticus sp. nov., isolated from Antarctica South Shetland Islands soil.</title>
        <authorList>
            <person name="Peng F."/>
        </authorList>
    </citation>
    <scope>NUCLEOTIDE SEQUENCE [LARGE SCALE GENOMIC DNA]</scope>
    <source>
        <strain evidence="3 4">S14-144</strain>
    </source>
</reference>
<evidence type="ECO:0000313" key="4">
    <source>
        <dbReference type="Proteomes" id="UP000268084"/>
    </source>
</evidence>
<dbReference type="Proteomes" id="UP000268084">
    <property type="component" value="Chromosome"/>
</dbReference>
<dbReference type="SMART" id="SM00867">
    <property type="entry name" value="YceI"/>
    <property type="match status" value="1"/>
</dbReference>
<dbReference type="AlphaFoldDB" id="A0A3G8ZJF2"/>
<dbReference type="Gene3D" id="2.40.128.110">
    <property type="entry name" value="Lipid/polyisoprenoid-binding, YceI-like"/>
    <property type="match status" value="1"/>
</dbReference>
<organism evidence="3 4">
    <name type="scientific">Nakamurella antarctica</name>
    <dbReference type="NCBI Taxonomy" id="1902245"/>
    <lineage>
        <taxon>Bacteria</taxon>
        <taxon>Bacillati</taxon>
        <taxon>Actinomycetota</taxon>
        <taxon>Actinomycetes</taxon>
        <taxon>Nakamurellales</taxon>
        <taxon>Nakamurellaceae</taxon>
        <taxon>Nakamurella</taxon>
    </lineage>
</organism>
<dbReference type="SUPFAM" id="SSF101874">
    <property type="entry name" value="YceI-like"/>
    <property type="match status" value="1"/>
</dbReference>
<accession>A0A3G8ZJF2</accession>
<comment type="similarity">
    <text evidence="1">Belongs to the UPF0312 family.</text>
</comment>
<evidence type="ECO:0000259" key="2">
    <source>
        <dbReference type="SMART" id="SM00867"/>
    </source>
</evidence>
<dbReference type="InterPro" id="IPR007372">
    <property type="entry name" value="Lipid/polyisoprenoid-bd_YceI"/>
</dbReference>
<dbReference type="KEGG" id="nak:EH165_04250"/>
<dbReference type="EMBL" id="CP034170">
    <property type="protein sequence ID" value="AZI57492.1"/>
    <property type="molecule type" value="Genomic_DNA"/>
</dbReference>
<protein>
    <submittedName>
        <fullName evidence="3">Polyisoprenoid-binding protein</fullName>
    </submittedName>
</protein>
<name>A0A3G8ZJF2_9ACTN</name>
<dbReference type="OrthoDB" id="9811006at2"/>
<dbReference type="InterPro" id="IPR036761">
    <property type="entry name" value="TTHA0802/YceI-like_sf"/>
</dbReference>
<dbReference type="RefSeq" id="WP_124798177.1">
    <property type="nucleotide sequence ID" value="NZ_CP034170.1"/>
</dbReference>
<feature type="domain" description="Lipid/polyisoprenoid-binding YceI-like" evidence="2">
    <location>
        <begin position="17"/>
        <end position="186"/>
    </location>
</feature>
<sequence>MTSTATTPASSALTTGTWTADTVHSDVAFKVRHMAVGKAKGTFALTSATLTVGADGIASASVVAVIDAASVVTKNADRDAHVRSADFLDTDNFPTMTFASTQVKDFDGETFSLLGDLTLHGVTKAVTLETEYLGETVDAYGATRTGFSAHTSINRKDFGISIEMGFGAGNAVVADKIEISLELEFVKDAS</sequence>
<dbReference type="Pfam" id="PF04264">
    <property type="entry name" value="YceI"/>
    <property type="match status" value="1"/>
</dbReference>
<gene>
    <name evidence="3" type="ORF">EH165_04250</name>
</gene>
<dbReference type="PANTHER" id="PTHR34406">
    <property type="entry name" value="PROTEIN YCEI"/>
    <property type="match status" value="1"/>
</dbReference>
<proteinExistence type="inferred from homology"/>
<evidence type="ECO:0000256" key="1">
    <source>
        <dbReference type="ARBA" id="ARBA00008812"/>
    </source>
</evidence>
<evidence type="ECO:0000313" key="3">
    <source>
        <dbReference type="EMBL" id="AZI57492.1"/>
    </source>
</evidence>
<reference evidence="3 4" key="1">
    <citation type="submission" date="2018-11" db="EMBL/GenBank/DDBJ databases">
        <authorList>
            <person name="Da X."/>
        </authorList>
    </citation>
    <scope>NUCLEOTIDE SEQUENCE [LARGE SCALE GENOMIC DNA]</scope>
    <source>
        <strain evidence="3 4">S14-144</strain>
    </source>
</reference>
<keyword evidence="4" id="KW-1185">Reference proteome</keyword>
<dbReference type="PANTHER" id="PTHR34406:SF1">
    <property type="entry name" value="PROTEIN YCEI"/>
    <property type="match status" value="1"/>
</dbReference>